<reference evidence="2" key="1">
    <citation type="submission" date="2019-11" db="EMBL/GenBank/DDBJ databases">
        <authorList>
            <person name="Feng L."/>
        </authorList>
    </citation>
    <scope>NUCLEOTIDE SEQUENCE</scope>
    <source>
        <strain evidence="2">KOxytocaLFYP65</strain>
    </source>
</reference>
<dbReference type="AlphaFoldDB" id="A0A6N3HQ89"/>
<name>A0A6N3HQ89_KLEOX</name>
<feature type="transmembrane region" description="Helical" evidence="1">
    <location>
        <begin position="134"/>
        <end position="155"/>
    </location>
</feature>
<evidence type="ECO:0000256" key="1">
    <source>
        <dbReference type="SAM" id="Phobius"/>
    </source>
</evidence>
<dbReference type="RefSeq" id="WP_156529905.1">
    <property type="nucleotide sequence ID" value="NZ_CACRTM010000041.1"/>
</dbReference>
<sequence length="190" mass="22184">MIAMLFYLLCGFAVIHVIYERIVQPSIRLHYRNRLFAIRDEVRNQIIEGLNEHDAKVANVVHHGLNNTINRLHLLTLGNKIRAQKRFEEDEQMRQRVDANVSLIVKCDNKIILNALNDTVEIADKVLLFNNLMFFIYTTPLVLLFWMSSGVLTVCKKVFKLYKNRLASKEFEKSIIFMNDKFVDRAVISS</sequence>
<dbReference type="EMBL" id="CACRTM010000041">
    <property type="protein sequence ID" value="VYU79015.1"/>
    <property type="molecule type" value="Genomic_DNA"/>
</dbReference>
<keyword evidence="1" id="KW-1133">Transmembrane helix</keyword>
<protein>
    <submittedName>
        <fullName evidence="2">Uncharacterized protein</fullName>
    </submittedName>
</protein>
<accession>A0A6N3HQ89</accession>
<keyword evidence="1" id="KW-0472">Membrane</keyword>
<gene>
    <name evidence="2" type="ORF">KOLFYP65_01486</name>
</gene>
<proteinExistence type="predicted"/>
<evidence type="ECO:0000313" key="2">
    <source>
        <dbReference type="EMBL" id="VYU79015.1"/>
    </source>
</evidence>
<keyword evidence="1" id="KW-0812">Transmembrane</keyword>
<organism evidence="2">
    <name type="scientific">Klebsiella oxytoca</name>
    <dbReference type="NCBI Taxonomy" id="571"/>
    <lineage>
        <taxon>Bacteria</taxon>
        <taxon>Pseudomonadati</taxon>
        <taxon>Pseudomonadota</taxon>
        <taxon>Gammaproteobacteria</taxon>
        <taxon>Enterobacterales</taxon>
        <taxon>Enterobacteriaceae</taxon>
        <taxon>Klebsiella/Raoultella group</taxon>
        <taxon>Klebsiella</taxon>
    </lineage>
</organism>